<dbReference type="PANTHER" id="PTHR43052:SF1">
    <property type="entry name" value="TRNA-5-TAURINOMETHYLURIDINE 2-SULFURTRANSFERASE"/>
    <property type="match status" value="1"/>
</dbReference>
<dbReference type="AlphaFoldDB" id="V5WDG5"/>
<dbReference type="Pfam" id="PF20259">
    <property type="entry name" value="tRNA_Me_trans_M"/>
    <property type="match status" value="1"/>
</dbReference>
<evidence type="ECO:0000256" key="3">
    <source>
        <dbReference type="ARBA" id="ARBA00022694"/>
    </source>
</evidence>
<evidence type="ECO:0000256" key="8">
    <source>
        <dbReference type="ARBA" id="ARBA00051542"/>
    </source>
</evidence>
<keyword evidence="1 9" id="KW-0820">tRNA-binding</keyword>
<evidence type="ECO:0000256" key="4">
    <source>
        <dbReference type="ARBA" id="ARBA00022741"/>
    </source>
</evidence>
<feature type="active site" description="Cysteine persulfide intermediate" evidence="9">
    <location>
        <position position="244"/>
    </location>
</feature>
<keyword evidence="2 9" id="KW-0808">Transferase</keyword>
<organism evidence="12 13">
    <name type="scientific">Salinispira pacifica</name>
    <dbReference type="NCBI Taxonomy" id="1307761"/>
    <lineage>
        <taxon>Bacteria</taxon>
        <taxon>Pseudomonadati</taxon>
        <taxon>Spirochaetota</taxon>
        <taxon>Spirochaetia</taxon>
        <taxon>Spirochaetales</taxon>
        <taxon>Spirochaetaceae</taxon>
        <taxon>Salinispira</taxon>
    </lineage>
</organism>
<dbReference type="STRING" id="1307761.L21SP2_0400"/>
<dbReference type="Proteomes" id="UP000018680">
    <property type="component" value="Chromosome"/>
</dbReference>
<dbReference type="PANTHER" id="PTHR43052">
    <property type="match status" value="1"/>
</dbReference>
<comment type="caution">
    <text evidence="9">Lacks conserved residue(s) required for the propagation of feature annotation.</text>
</comment>
<feature type="site" description="Interaction with tRNA" evidence="9">
    <location>
        <position position="172"/>
    </location>
</feature>
<dbReference type="NCBIfam" id="NF001138">
    <property type="entry name" value="PRK00143.1"/>
    <property type="match status" value="1"/>
</dbReference>
<name>V5WDG5_9SPIO</name>
<comment type="function">
    <text evidence="9">Catalyzes the 2-thiolation of uridine at the wobble position (U34) of tRNA, leading to the formation of s(2)U34.</text>
</comment>
<comment type="similarity">
    <text evidence="9">Belongs to the MnmA/TRMU family.</text>
</comment>
<protein>
    <recommendedName>
        <fullName evidence="9">tRNA-specific 2-thiouridylase MnmA</fullName>
        <ecNumber evidence="9">2.8.1.13</ecNumber>
    </recommendedName>
</protein>
<dbReference type="Pfam" id="PF20258">
    <property type="entry name" value="tRNA_Me_trans_C"/>
    <property type="match status" value="1"/>
</dbReference>
<keyword evidence="7" id="KW-1015">Disulfide bond</keyword>
<gene>
    <name evidence="9" type="primary">mnmA</name>
    <name evidence="12" type="ORF">L21SP2_0400</name>
</gene>
<dbReference type="GO" id="GO:0005524">
    <property type="term" value="F:ATP binding"/>
    <property type="evidence" value="ECO:0007669"/>
    <property type="project" value="UniProtKB-KW"/>
</dbReference>
<reference evidence="12 13" key="1">
    <citation type="journal article" date="2015" name="Stand. Genomic Sci.">
        <title>Complete genome sequence and description of Salinispira pacifica gen. nov., sp. nov., a novel spirochaete isolated form a hypersaline microbial mat.</title>
        <authorList>
            <person name="Ben Hania W."/>
            <person name="Joseph M."/>
            <person name="Schumann P."/>
            <person name="Bunk B."/>
            <person name="Fiebig A."/>
            <person name="Sproer C."/>
            <person name="Klenk H.P."/>
            <person name="Fardeau M.L."/>
            <person name="Spring S."/>
        </authorList>
    </citation>
    <scope>NUCLEOTIDE SEQUENCE [LARGE SCALE GENOMIC DNA]</scope>
    <source>
        <strain evidence="12 13">L21-RPul-D2</strain>
    </source>
</reference>
<dbReference type="GO" id="GO:0005737">
    <property type="term" value="C:cytoplasm"/>
    <property type="evidence" value="ECO:0007669"/>
    <property type="project" value="UniProtKB-SubCell"/>
</dbReference>
<dbReference type="InterPro" id="IPR046884">
    <property type="entry name" value="MnmA-like_central"/>
</dbReference>
<dbReference type="InterPro" id="IPR046885">
    <property type="entry name" value="MnmA-like_C"/>
</dbReference>
<dbReference type="EC" id="2.8.1.13" evidence="9"/>
<evidence type="ECO:0000259" key="10">
    <source>
        <dbReference type="Pfam" id="PF20258"/>
    </source>
</evidence>
<dbReference type="Gene3D" id="2.30.30.280">
    <property type="entry name" value="Adenine nucleotide alpha hydrolases-like domains"/>
    <property type="match status" value="1"/>
</dbReference>
<dbReference type="PATRIC" id="fig|1307761.3.peg.400"/>
<comment type="subcellular location">
    <subcellularLocation>
        <location evidence="9">Cytoplasm</location>
    </subcellularLocation>
</comment>
<dbReference type="CDD" id="cd01998">
    <property type="entry name" value="MnmA_TRMU-like"/>
    <property type="match status" value="1"/>
</dbReference>
<feature type="domain" description="tRNA-specific 2-thiouridylase MnmA-like C-terminal" evidence="10">
    <location>
        <begin position="395"/>
        <end position="427"/>
    </location>
</feature>
<dbReference type="InterPro" id="IPR023382">
    <property type="entry name" value="MnmA-like_central_sf"/>
</dbReference>
<comment type="catalytic activity">
    <reaction evidence="8 9">
        <text>S-sulfanyl-L-cysteinyl-[protein] + uridine(34) in tRNA + AH2 + ATP = 2-thiouridine(34) in tRNA + L-cysteinyl-[protein] + A + AMP + diphosphate + H(+)</text>
        <dbReference type="Rhea" id="RHEA:47032"/>
        <dbReference type="Rhea" id="RHEA-COMP:10131"/>
        <dbReference type="Rhea" id="RHEA-COMP:11726"/>
        <dbReference type="Rhea" id="RHEA-COMP:11727"/>
        <dbReference type="Rhea" id="RHEA-COMP:11728"/>
        <dbReference type="ChEBI" id="CHEBI:13193"/>
        <dbReference type="ChEBI" id="CHEBI:15378"/>
        <dbReference type="ChEBI" id="CHEBI:17499"/>
        <dbReference type="ChEBI" id="CHEBI:29950"/>
        <dbReference type="ChEBI" id="CHEBI:30616"/>
        <dbReference type="ChEBI" id="CHEBI:33019"/>
        <dbReference type="ChEBI" id="CHEBI:61963"/>
        <dbReference type="ChEBI" id="CHEBI:65315"/>
        <dbReference type="ChEBI" id="CHEBI:87170"/>
        <dbReference type="ChEBI" id="CHEBI:456215"/>
        <dbReference type="EC" id="2.8.1.13"/>
    </reaction>
</comment>
<evidence type="ECO:0000313" key="12">
    <source>
        <dbReference type="EMBL" id="AHC13832.1"/>
    </source>
</evidence>
<evidence type="ECO:0000259" key="11">
    <source>
        <dbReference type="Pfam" id="PF20259"/>
    </source>
</evidence>
<dbReference type="GO" id="GO:0000049">
    <property type="term" value="F:tRNA binding"/>
    <property type="evidence" value="ECO:0007669"/>
    <property type="project" value="UniProtKB-KW"/>
</dbReference>
<keyword evidence="5 9" id="KW-0067">ATP-binding</keyword>
<evidence type="ECO:0000256" key="2">
    <source>
        <dbReference type="ARBA" id="ARBA00022679"/>
    </source>
</evidence>
<dbReference type="EMBL" id="CP006939">
    <property type="protein sequence ID" value="AHC13832.1"/>
    <property type="molecule type" value="Genomic_DNA"/>
</dbReference>
<keyword evidence="13" id="KW-1185">Reference proteome</keyword>
<dbReference type="eggNOG" id="COG0482">
    <property type="taxonomic scope" value="Bacteria"/>
</dbReference>
<keyword evidence="6 9" id="KW-0694">RNA-binding</keyword>
<dbReference type="InterPro" id="IPR014729">
    <property type="entry name" value="Rossmann-like_a/b/a_fold"/>
</dbReference>
<evidence type="ECO:0000256" key="1">
    <source>
        <dbReference type="ARBA" id="ARBA00022555"/>
    </source>
</evidence>
<dbReference type="InterPro" id="IPR051305">
    <property type="entry name" value="tRNA_2-thiouridylase_MnmA"/>
</dbReference>
<dbReference type="Gene3D" id="2.40.30.10">
    <property type="entry name" value="Translation factors"/>
    <property type="match status" value="1"/>
</dbReference>
<dbReference type="HAMAP" id="MF_00144">
    <property type="entry name" value="tRNA_thiouridyl_MnmA"/>
    <property type="match status" value="1"/>
</dbReference>
<dbReference type="HOGENOM" id="CLU_035188_1_0_12"/>
<dbReference type="NCBIfam" id="TIGR00420">
    <property type="entry name" value="trmU"/>
    <property type="match status" value="1"/>
</dbReference>
<dbReference type="GO" id="GO:0103016">
    <property type="term" value="F:tRNA-uridine 2-sulfurtransferase activity"/>
    <property type="evidence" value="ECO:0007669"/>
    <property type="project" value="UniProtKB-EC"/>
</dbReference>
<feature type="domain" description="tRNA-specific 2-thiouridylase MnmA-like central" evidence="11">
    <location>
        <begin position="253"/>
        <end position="315"/>
    </location>
</feature>
<dbReference type="Pfam" id="PF03054">
    <property type="entry name" value="tRNA_Me_trans"/>
    <property type="match status" value="1"/>
</dbReference>
<sequence length="445" mass="49766">MILPAAPDQAGLAGLADLADLAAPVLARLHMPVRGLEYSKSFCHKYFAMKIAVLLSGGVDSSVALHQVKNQGFTDITAYYLKIWLEDDVSFLGECPWEEDLSYARAVCRQAGVELRVLPLQLEYYDKVVSYALAELKKGRTPSPDIFCNQRIKFGAFFDAVDEEYDLVVTGHYADVRKGDDGLHHLYQAPDPVKDQSYFLSHLSQEQVSKLWFPLGSMQKTQVREHAESLDLPNKARKDSQGICFLGKIKYPDFVRHYLGEKDGAIVRRENGEQLGTHKGFWFHTIGQRTGLGLGNGPWYVVDKDSEQNIVYVSHKSDIENAFSRSFICTELTWIAGRPPRWLNDSLTRPGDHRSLKLKLRHGPKMSECRVRLAGREELEQAGLGAGDLEDPQPRLLVEMADGDKGLAPGQFAVFYLDDECIGSGKIERAMHQNMHQNAGAVANA</sequence>
<feature type="binding site" evidence="9">
    <location>
        <begin position="54"/>
        <end position="61"/>
    </location>
    <ligand>
        <name>ATP</name>
        <dbReference type="ChEBI" id="CHEBI:30616"/>
    </ligand>
</feature>
<keyword evidence="4 9" id="KW-0547">Nucleotide-binding</keyword>
<feature type="region of interest" description="Interaction with tRNA" evidence="9">
    <location>
        <begin position="194"/>
        <end position="196"/>
    </location>
</feature>
<keyword evidence="3 9" id="KW-0819">tRNA processing</keyword>
<accession>V5WDG5</accession>
<dbReference type="Gene3D" id="3.40.50.620">
    <property type="entry name" value="HUPs"/>
    <property type="match status" value="1"/>
</dbReference>
<evidence type="ECO:0000313" key="13">
    <source>
        <dbReference type="Proteomes" id="UP000018680"/>
    </source>
</evidence>
<feature type="binding site" evidence="9">
    <location>
        <position position="81"/>
    </location>
    <ligand>
        <name>ATP</name>
        <dbReference type="ChEBI" id="CHEBI:30616"/>
    </ligand>
</feature>
<feature type="active site" description="Nucleophile" evidence="9">
    <location>
        <position position="148"/>
    </location>
</feature>
<dbReference type="InterPro" id="IPR004506">
    <property type="entry name" value="MnmA-like"/>
</dbReference>
<dbReference type="SUPFAM" id="SSF52402">
    <property type="entry name" value="Adenine nucleotide alpha hydrolases-like"/>
    <property type="match status" value="1"/>
</dbReference>
<feature type="site" description="Interaction with tRNA" evidence="9">
    <location>
        <position position="411"/>
    </location>
</feature>
<proteinExistence type="inferred from homology"/>
<dbReference type="KEGG" id="slr:L21SP2_0400"/>
<keyword evidence="9" id="KW-0963">Cytoplasm</keyword>
<evidence type="ECO:0000256" key="6">
    <source>
        <dbReference type="ARBA" id="ARBA00022884"/>
    </source>
</evidence>
<dbReference type="FunFam" id="2.30.30.280:FF:000001">
    <property type="entry name" value="tRNA-specific 2-thiouridylase MnmA"/>
    <property type="match status" value="1"/>
</dbReference>
<feature type="binding site" evidence="9">
    <location>
        <position position="171"/>
    </location>
    <ligand>
        <name>ATP</name>
        <dbReference type="ChEBI" id="CHEBI:30616"/>
    </ligand>
</feature>
<evidence type="ECO:0000256" key="5">
    <source>
        <dbReference type="ARBA" id="ARBA00022840"/>
    </source>
</evidence>
<evidence type="ECO:0000256" key="9">
    <source>
        <dbReference type="HAMAP-Rule" id="MF_00144"/>
    </source>
</evidence>
<dbReference type="GO" id="GO:0006400">
    <property type="term" value="P:tRNA modification"/>
    <property type="evidence" value="ECO:0007669"/>
    <property type="project" value="UniProtKB-UniRule"/>
</dbReference>
<evidence type="ECO:0000256" key="7">
    <source>
        <dbReference type="ARBA" id="ARBA00023157"/>
    </source>
</evidence>